<feature type="domain" description="C3H1-type" evidence="6">
    <location>
        <begin position="114"/>
        <end position="140"/>
    </location>
</feature>
<dbReference type="EMBL" id="UIVT01000002">
    <property type="protein sequence ID" value="SVP92011.1"/>
    <property type="molecule type" value="Genomic_DNA"/>
</dbReference>
<dbReference type="PANTHER" id="PTHR14493:SF50">
    <property type="entry name" value="RING FINGER PROTEIN UNKEMPT"/>
    <property type="match status" value="1"/>
</dbReference>
<dbReference type="SMART" id="SM00356">
    <property type="entry name" value="ZnF_C3H1"/>
    <property type="match status" value="3"/>
</dbReference>
<dbReference type="PROSITE" id="PS50103">
    <property type="entry name" value="ZF_C3H1"/>
    <property type="match status" value="3"/>
</dbReference>
<dbReference type="EMBL" id="UIVS01000002">
    <property type="protein sequence ID" value="SVP92259.1"/>
    <property type="molecule type" value="Genomic_DNA"/>
</dbReference>
<evidence type="ECO:0000256" key="2">
    <source>
        <dbReference type="ARBA" id="ARBA00022771"/>
    </source>
</evidence>
<protein>
    <recommendedName>
        <fullName evidence="6">C3H1-type domain-containing protein</fullName>
    </recommendedName>
</protein>
<accession>A0A3B0N3M1</accession>
<keyword evidence="3 4" id="KW-0862">Zinc</keyword>
<evidence type="ECO:0000256" key="5">
    <source>
        <dbReference type="SAM" id="MobiDB-lite"/>
    </source>
</evidence>
<dbReference type="GO" id="GO:0008270">
    <property type="term" value="F:zinc ion binding"/>
    <property type="evidence" value="ECO:0007669"/>
    <property type="project" value="UniProtKB-KW"/>
</dbReference>
<organism evidence="8">
    <name type="scientific">Theileria annulata</name>
    <dbReference type="NCBI Taxonomy" id="5874"/>
    <lineage>
        <taxon>Eukaryota</taxon>
        <taxon>Sar</taxon>
        <taxon>Alveolata</taxon>
        <taxon>Apicomplexa</taxon>
        <taxon>Aconoidasida</taxon>
        <taxon>Piroplasmida</taxon>
        <taxon>Theileriidae</taxon>
        <taxon>Theileria</taxon>
    </lineage>
</organism>
<evidence type="ECO:0000313" key="8">
    <source>
        <dbReference type="EMBL" id="SVP92259.1"/>
    </source>
</evidence>
<keyword evidence="2 4" id="KW-0863">Zinc-finger</keyword>
<evidence type="ECO:0000259" key="6">
    <source>
        <dbReference type="PROSITE" id="PS50103"/>
    </source>
</evidence>
<feature type="zinc finger region" description="C3H1-type" evidence="4">
    <location>
        <begin position="114"/>
        <end position="140"/>
    </location>
</feature>
<proteinExistence type="predicted"/>
<feature type="zinc finger region" description="C3H1-type" evidence="4">
    <location>
        <begin position="28"/>
        <end position="55"/>
    </location>
</feature>
<feature type="compositionally biased region" description="Low complexity" evidence="5">
    <location>
        <begin position="183"/>
        <end position="193"/>
    </location>
</feature>
<name>A0A3B0N3M1_THEAN</name>
<dbReference type="Gene3D" id="3.30.1370.210">
    <property type="match status" value="1"/>
</dbReference>
<evidence type="ECO:0000313" key="7">
    <source>
        <dbReference type="EMBL" id="SVP92011.1"/>
    </source>
</evidence>
<feature type="domain" description="C3H1-type" evidence="6">
    <location>
        <begin position="71"/>
        <end position="106"/>
    </location>
</feature>
<keyword evidence="1 4" id="KW-0479">Metal-binding</keyword>
<dbReference type="PANTHER" id="PTHR14493">
    <property type="entry name" value="UNKEMPT FAMILY MEMBER"/>
    <property type="match status" value="1"/>
</dbReference>
<reference evidence="8" key="1">
    <citation type="submission" date="2018-07" db="EMBL/GenBank/DDBJ databases">
        <authorList>
            <person name="Quirk P.G."/>
            <person name="Krulwich T.A."/>
        </authorList>
    </citation>
    <scope>NUCLEOTIDE SEQUENCE</scope>
    <source>
        <strain evidence="8">Anand</strain>
    </source>
</reference>
<evidence type="ECO:0000256" key="1">
    <source>
        <dbReference type="ARBA" id="ARBA00022723"/>
    </source>
</evidence>
<evidence type="ECO:0000256" key="3">
    <source>
        <dbReference type="ARBA" id="ARBA00022833"/>
    </source>
</evidence>
<gene>
    <name evidence="7" type="ORF">TAT_000204600</name>
    <name evidence="8" type="ORF">TAV_000204800</name>
</gene>
<dbReference type="AlphaFoldDB" id="A0A3B0N3M1"/>
<sequence length="287" mass="33042">MNIKVEGGSGKAQKTREVVLNDEELRCFRTKICNNLVKGRCNFKESRCIFSHNTICTRRCPLYLSNTSFIRYIPLFCSHVVFTQNFKTVKSNCPFGNECIYSHSLDEILYHPQFYKTITCEHYLKGVCKHIFCPFVHEDSERRQIKHYKLPFTNNLYIPPNKYITVVDTINQRSGSKKKSDSDSSTTHSTGQSPGLVPENRTISDAELQADLNILRGMCTESGMPYDFKDYDDYHQTRRVSNYSSRLNSIDQLLSQLTTTLDDSFMTKEMLYESIKGLLDTPRVPGG</sequence>
<evidence type="ECO:0000256" key="4">
    <source>
        <dbReference type="PROSITE-ProRule" id="PRU00723"/>
    </source>
</evidence>
<dbReference type="InterPro" id="IPR045234">
    <property type="entry name" value="Unkempt-like"/>
</dbReference>
<dbReference type="VEuPathDB" id="PiroplasmaDB:TA11455"/>
<feature type="zinc finger region" description="C3H1-type" evidence="4">
    <location>
        <begin position="71"/>
        <end position="106"/>
    </location>
</feature>
<feature type="region of interest" description="Disordered" evidence="5">
    <location>
        <begin position="174"/>
        <end position="201"/>
    </location>
</feature>
<feature type="domain" description="C3H1-type" evidence="6">
    <location>
        <begin position="28"/>
        <end position="55"/>
    </location>
</feature>
<dbReference type="InterPro" id="IPR000571">
    <property type="entry name" value="Znf_CCCH"/>
</dbReference>